<dbReference type="EMBL" id="JAUJEB010000009">
    <property type="protein sequence ID" value="MDN5216523.1"/>
    <property type="molecule type" value="Genomic_DNA"/>
</dbReference>
<name>A0ABT8LFG0_9BACT</name>
<evidence type="ECO:0000256" key="1">
    <source>
        <dbReference type="SAM" id="Phobius"/>
    </source>
</evidence>
<keyword evidence="1" id="KW-0812">Transmembrane</keyword>
<proteinExistence type="predicted"/>
<feature type="transmembrane region" description="Helical" evidence="1">
    <location>
        <begin position="292"/>
        <end position="309"/>
    </location>
</feature>
<accession>A0ABT8LFG0</accession>
<sequence length="427" mass="49525">MGEKLTGDAVLYVDLWDNFPPLSAAVYRFIDKIFGRSPSTNHVLSLLLVFVQSIIFNNLLLKHRAYNENTYLPAFLYVVLMNLFFDFYLLSPVLMGLTFILLALDNIITHLGEPRNDQLVLYTGLYLGVANLFYYPIFMVLLAVYIAYAFLTATSIRRYLLLSFGYGLPLVITWIFYFLNGGMKEFYVNFVFSIFNVASYNYLDPVFYLLLLAVPLIFSLVALVKTLRSTRFTNQQERIQKFMLILLFFAALGWFFNKERAPFQLIMTVPPTAFFLTHYFLDVRVKWKAEALFGLFIGGILFINISTYQKAGFVSKHFSLEDLEVQTTQWDDLVKGKKILYLGKKYSIYKNAGLATPYFNWDLSKLHLNAFRYFDNLTAIYRNFQKELPEVIVDEQGVIAEIMNKMPTIKAAYHIRGNGTVYVLRSR</sequence>
<keyword evidence="1" id="KW-1133">Transmembrane helix</keyword>
<keyword evidence="1" id="KW-0472">Membrane</keyword>
<feature type="transmembrane region" description="Helical" evidence="1">
    <location>
        <begin position="159"/>
        <end position="179"/>
    </location>
</feature>
<reference evidence="2" key="1">
    <citation type="submission" date="2023-06" db="EMBL/GenBank/DDBJ databases">
        <title>Genomic of Agaribacillus aureum.</title>
        <authorList>
            <person name="Wang G."/>
        </authorList>
    </citation>
    <scope>NUCLEOTIDE SEQUENCE</scope>
    <source>
        <strain evidence="2">BMA12</strain>
    </source>
</reference>
<comment type="caution">
    <text evidence="2">The sequence shown here is derived from an EMBL/GenBank/DDBJ whole genome shotgun (WGS) entry which is preliminary data.</text>
</comment>
<gene>
    <name evidence="2" type="ORF">QQ020_30925</name>
</gene>
<feature type="transmembrane region" description="Helical" evidence="1">
    <location>
        <begin position="74"/>
        <end position="104"/>
    </location>
</feature>
<dbReference type="Proteomes" id="UP001172083">
    <property type="component" value="Unassembled WGS sequence"/>
</dbReference>
<feature type="transmembrane region" description="Helical" evidence="1">
    <location>
        <begin position="206"/>
        <end position="227"/>
    </location>
</feature>
<feature type="transmembrane region" description="Helical" evidence="1">
    <location>
        <begin position="43"/>
        <end position="62"/>
    </location>
</feature>
<feature type="transmembrane region" description="Helical" evidence="1">
    <location>
        <begin position="124"/>
        <end position="147"/>
    </location>
</feature>
<evidence type="ECO:0000313" key="3">
    <source>
        <dbReference type="Proteomes" id="UP001172083"/>
    </source>
</evidence>
<protein>
    <recommendedName>
        <fullName evidence="4">Glycosyltransferase RgtA/B/C/D-like domain-containing protein</fullName>
    </recommendedName>
</protein>
<dbReference type="RefSeq" id="WP_346761858.1">
    <property type="nucleotide sequence ID" value="NZ_JAUJEB010000009.1"/>
</dbReference>
<keyword evidence="3" id="KW-1185">Reference proteome</keyword>
<organism evidence="2 3">
    <name type="scientific">Agaribacillus aureus</name>
    <dbReference type="NCBI Taxonomy" id="3051825"/>
    <lineage>
        <taxon>Bacteria</taxon>
        <taxon>Pseudomonadati</taxon>
        <taxon>Bacteroidota</taxon>
        <taxon>Cytophagia</taxon>
        <taxon>Cytophagales</taxon>
        <taxon>Splendidivirgaceae</taxon>
        <taxon>Agaribacillus</taxon>
    </lineage>
</organism>
<evidence type="ECO:0000313" key="2">
    <source>
        <dbReference type="EMBL" id="MDN5216523.1"/>
    </source>
</evidence>
<evidence type="ECO:0008006" key="4">
    <source>
        <dbReference type="Google" id="ProtNLM"/>
    </source>
</evidence>
<feature type="transmembrane region" description="Helical" evidence="1">
    <location>
        <begin position="262"/>
        <end position="280"/>
    </location>
</feature>
<feature type="transmembrane region" description="Helical" evidence="1">
    <location>
        <begin position="239"/>
        <end position="256"/>
    </location>
</feature>